<dbReference type="InterPro" id="IPR000600">
    <property type="entry name" value="ROK"/>
</dbReference>
<dbReference type="PANTHER" id="PTHR18964">
    <property type="entry name" value="ROK (REPRESSOR, ORF, KINASE) FAMILY"/>
    <property type="match status" value="1"/>
</dbReference>
<dbReference type="Pfam" id="PF00480">
    <property type="entry name" value="ROK"/>
    <property type="match status" value="1"/>
</dbReference>
<dbReference type="EMBL" id="JBHTEF010000001">
    <property type="protein sequence ID" value="MFC7581750.1"/>
    <property type="molecule type" value="Genomic_DNA"/>
</dbReference>
<accession>A0ABW2SPD0</accession>
<dbReference type="InterPro" id="IPR036390">
    <property type="entry name" value="WH_DNA-bd_sf"/>
</dbReference>
<name>A0ABW2SPD0_9ACTO</name>
<evidence type="ECO:0000256" key="1">
    <source>
        <dbReference type="ARBA" id="ARBA00006479"/>
    </source>
</evidence>
<evidence type="ECO:0000313" key="2">
    <source>
        <dbReference type="EMBL" id="MFC7581750.1"/>
    </source>
</evidence>
<dbReference type="RefSeq" id="WP_380975319.1">
    <property type="nucleotide sequence ID" value="NZ_JBHTEF010000001.1"/>
</dbReference>
<gene>
    <name evidence="2" type="ORF">ACFQWG_11140</name>
</gene>
<dbReference type="InterPro" id="IPR036388">
    <property type="entry name" value="WH-like_DNA-bd_sf"/>
</dbReference>
<reference evidence="3" key="1">
    <citation type="journal article" date="2019" name="Int. J. Syst. Evol. Microbiol.">
        <title>The Global Catalogue of Microorganisms (GCM) 10K type strain sequencing project: providing services to taxonomists for standard genome sequencing and annotation.</title>
        <authorList>
            <consortium name="The Broad Institute Genomics Platform"/>
            <consortium name="The Broad Institute Genome Sequencing Center for Infectious Disease"/>
            <person name="Wu L."/>
            <person name="Ma J."/>
        </authorList>
    </citation>
    <scope>NUCLEOTIDE SEQUENCE [LARGE SCALE GENOMIC DNA]</scope>
    <source>
        <strain evidence="3">CCUG 56698</strain>
    </source>
</reference>
<dbReference type="Proteomes" id="UP001596527">
    <property type="component" value="Unassembled WGS sequence"/>
</dbReference>
<dbReference type="PANTHER" id="PTHR18964:SF149">
    <property type="entry name" value="BIFUNCTIONAL UDP-N-ACETYLGLUCOSAMINE 2-EPIMERASE_N-ACETYLMANNOSAMINE KINASE"/>
    <property type="match status" value="1"/>
</dbReference>
<dbReference type="Gene3D" id="1.10.10.10">
    <property type="entry name" value="Winged helix-like DNA-binding domain superfamily/Winged helix DNA-binding domain"/>
    <property type="match status" value="1"/>
</dbReference>
<dbReference type="SUPFAM" id="SSF46785">
    <property type="entry name" value="Winged helix' DNA-binding domain"/>
    <property type="match status" value="1"/>
</dbReference>
<sequence length="404" mass="41292">MRAGTSLPDVARYNQNVVIHAFRRMGPSSQTDVVASTGLSAQTVSTIVRGLVSGGMLREIDTVVAGRGRPKTIMDIVGSARFAVGVHADPSLMTAVVLDLRGSVVGEARTAGVDTEDPERAMDEAAGLATEAMTAAGVDGSRLEGACLAAPGPVDARRQCLVNPVWLPGWAGAPIGQMLGSRLGMPVPLVKDTLAAVIGENWVRGGQTLDSTMVFVYLGAGTGLGISVNGEPLRGASGNAGEVGSILVALSPGGRRVGDGLDNDPAVVVEKAHGLGILGGEAPPRTVQTAVARDLRRLCEAAASGNADASRLLGGGAARIADVAVMAAEMVDADMVVFGGPYWQMVAPWYEGAAREALGRPSARGPHAVEMLSTVMGEHVGAVGAASVVLDDRFVPRTPRAARS</sequence>
<keyword evidence="3" id="KW-1185">Reference proteome</keyword>
<protein>
    <submittedName>
        <fullName evidence="2">ROK family transcriptional regulator</fullName>
    </submittedName>
</protein>
<organism evidence="2 3">
    <name type="scientific">Schaalia naturae</name>
    <dbReference type="NCBI Taxonomy" id="635203"/>
    <lineage>
        <taxon>Bacteria</taxon>
        <taxon>Bacillati</taxon>
        <taxon>Actinomycetota</taxon>
        <taxon>Actinomycetes</taxon>
        <taxon>Actinomycetales</taxon>
        <taxon>Actinomycetaceae</taxon>
        <taxon>Schaalia</taxon>
    </lineage>
</organism>
<comment type="caution">
    <text evidence="2">The sequence shown here is derived from an EMBL/GenBank/DDBJ whole genome shotgun (WGS) entry which is preliminary data.</text>
</comment>
<proteinExistence type="inferred from homology"/>
<comment type="similarity">
    <text evidence="1">Belongs to the ROK (NagC/XylR) family.</text>
</comment>
<evidence type="ECO:0000313" key="3">
    <source>
        <dbReference type="Proteomes" id="UP001596527"/>
    </source>
</evidence>
<dbReference type="InterPro" id="IPR043129">
    <property type="entry name" value="ATPase_NBD"/>
</dbReference>
<dbReference type="Gene3D" id="3.30.420.40">
    <property type="match status" value="2"/>
</dbReference>
<dbReference type="SUPFAM" id="SSF53067">
    <property type="entry name" value="Actin-like ATPase domain"/>
    <property type="match status" value="1"/>
</dbReference>